<dbReference type="InterPro" id="IPR018392">
    <property type="entry name" value="LysM"/>
</dbReference>
<feature type="compositionally biased region" description="Polar residues" evidence="1">
    <location>
        <begin position="43"/>
        <end position="54"/>
    </location>
</feature>
<feature type="compositionally biased region" description="Polar residues" evidence="1">
    <location>
        <begin position="237"/>
        <end position="246"/>
    </location>
</feature>
<evidence type="ECO:0000256" key="2">
    <source>
        <dbReference type="SAM" id="Phobius"/>
    </source>
</evidence>
<keyword evidence="2" id="KW-0472">Membrane</keyword>
<dbReference type="AlphaFoldDB" id="A0AAU8M267"/>
<dbReference type="EMBL" id="CP159373">
    <property type="protein sequence ID" value="XCN75247.1"/>
    <property type="molecule type" value="Genomic_DNA"/>
</dbReference>
<reference evidence="4" key="2">
    <citation type="submission" date="2024-06" db="EMBL/GenBank/DDBJ databases">
        <authorList>
            <person name="Plum-Jensen L.E."/>
            <person name="Schramm A."/>
            <person name="Marshall I.P.G."/>
        </authorList>
    </citation>
    <scope>NUCLEOTIDE SEQUENCE</scope>
    <source>
        <strain evidence="4">Rat1</strain>
    </source>
</reference>
<accession>A0AAU8M267</accession>
<reference evidence="4" key="1">
    <citation type="journal article" date="2024" name="Syst. Appl. Microbiol.">
        <title>First single-strain enrichments of Electrothrix cable bacteria, description of E. aestuarii sp. nov. and E. rattekaaiensis sp. nov., and proposal of a cable bacteria taxonomy following the rules of the SeqCode.</title>
        <authorList>
            <person name="Plum-Jensen L.E."/>
            <person name="Schramm A."/>
            <person name="Marshall I.P.G."/>
        </authorList>
    </citation>
    <scope>NUCLEOTIDE SEQUENCE</scope>
    <source>
        <strain evidence="4">Rat1</strain>
    </source>
</reference>
<feature type="region of interest" description="Disordered" evidence="1">
    <location>
        <begin position="43"/>
        <end position="62"/>
    </location>
</feature>
<protein>
    <submittedName>
        <fullName evidence="4">LysM peptidoglycan-binding domain-containing protein</fullName>
    </submittedName>
</protein>
<gene>
    <name evidence="4" type="ORF">Q3M24_11105</name>
</gene>
<dbReference type="KEGG" id="eaj:Q3M24_11105"/>
<dbReference type="Pfam" id="PF01476">
    <property type="entry name" value="LysM"/>
    <property type="match status" value="1"/>
</dbReference>
<feature type="transmembrane region" description="Helical" evidence="2">
    <location>
        <begin position="70"/>
        <end position="92"/>
    </location>
</feature>
<keyword evidence="2" id="KW-0812">Transmembrane</keyword>
<feature type="domain" description="LysM" evidence="3">
    <location>
        <begin position="262"/>
        <end position="299"/>
    </location>
</feature>
<sequence length="376" mass="42046">MAATLTCPVCERPGVPLQSTKCPQCDADLTCFQALDTLTTVKKSPSSESAGEETSGQREKQKNASSTRRAVLLLLLLLVLIGAGFSCFFLKAEGRMQDLYQQVVSLKADLRMAQLQETEPAQQILCVLPGMEKASVEVDKEDDSFAEDDPLIYEEDREEAVSATEESKEEATFVASSPQIKTEGKSEAEETLASGETTREVNQQTGEGESDTSETVTLLEPVLRKTRTDTLGEDSTSEGQHASHASQPLLPKKKWAEKSFLYLVKETDTLWDLAERFYGNGKYYPVIMEQNPRLVISNIHDEESLRLFNDRSALKELYSSRIEWRDGLTLWKHQVQAGETRQSIEKRFASPGDLDRVFYERKPDISPGAIVRVILH</sequence>
<keyword evidence="2" id="KW-1133">Transmembrane helix</keyword>
<evidence type="ECO:0000313" key="4">
    <source>
        <dbReference type="EMBL" id="XCN75247.1"/>
    </source>
</evidence>
<evidence type="ECO:0000259" key="3">
    <source>
        <dbReference type="Pfam" id="PF01476"/>
    </source>
</evidence>
<name>A0AAU8M267_9BACT</name>
<feature type="region of interest" description="Disordered" evidence="1">
    <location>
        <begin position="143"/>
        <end position="248"/>
    </location>
</feature>
<evidence type="ECO:0000256" key="1">
    <source>
        <dbReference type="SAM" id="MobiDB-lite"/>
    </source>
</evidence>
<feature type="compositionally biased region" description="Polar residues" evidence="1">
    <location>
        <begin position="194"/>
        <end position="207"/>
    </location>
</feature>
<organism evidence="4">
    <name type="scientific">Candidatus Electrothrix aestuarii</name>
    <dbReference type="NCBI Taxonomy" id="3062594"/>
    <lineage>
        <taxon>Bacteria</taxon>
        <taxon>Pseudomonadati</taxon>
        <taxon>Thermodesulfobacteriota</taxon>
        <taxon>Desulfobulbia</taxon>
        <taxon>Desulfobulbales</taxon>
        <taxon>Desulfobulbaceae</taxon>
        <taxon>Candidatus Electrothrix</taxon>
    </lineage>
</organism>
<proteinExistence type="predicted"/>
<feature type="compositionally biased region" description="Acidic residues" evidence="1">
    <location>
        <begin position="143"/>
        <end position="158"/>
    </location>
</feature>